<dbReference type="InParanoid" id="A0A543ARD3"/>
<name>A0A543ARD3_9ACTN</name>
<accession>A0A543ARD3</accession>
<dbReference type="InterPro" id="IPR043917">
    <property type="entry name" value="DUF5753"/>
</dbReference>
<dbReference type="Proteomes" id="UP000317043">
    <property type="component" value="Unassembled WGS sequence"/>
</dbReference>
<dbReference type="InterPro" id="IPR001387">
    <property type="entry name" value="Cro/C1-type_HTH"/>
</dbReference>
<feature type="domain" description="HTH cro/C1-type" evidence="1">
    <location>
        <begin position="14"/>
        <end position="68"/>
    </location>
</feature>
<dbReference type="SUPFAM" id="SSF47413">
    <property type="entry name" value="lambda repressor-like DNA-binding domains"/>
    <property type="match status" value="1"/>
</dbReference>
<sequence length="280" mass="31060">MTVSPLNRLWGSALKGLRLVARKSIDEAASGLGQDRSMVSRFENGQRIPSPELVERLLGCYGIPQSVQSQIAATAHALQVGGWWSPHVGDVNRDLLDYVWCEWHATELQVFEPLLVPGLLQTSGYMEALIGVDSHAKSSAQARRWLSFRKKRQDLFEVETSPQIQIVLYEAALRCQVGDEAVMRQQFDHLLRMAQSPNVDIRVLTFEAAAKTALQGEFTIFTLPQPLEIIAVTQTGSMNVFLESRAAIDDQAADFARILRGSLSGAESLELVGAMRKNLR</sequence>
<dbReference type="AlphaFoldDB" id="A0A543ARD3"/>
<dbReference type="Gene3D" id="1.10.260.40">
    <property type="entry name" value="lambda repressor-like DNA-binding domains"/>
    <property type="match status" value="1"/>
</dbReference>
<comment type="caution">
    <text evidence="2">The sequence shown here is derived from an EMBL/GenBank/DDBJ whole genome shotgun (WGS) entry which is preliminary data.</text>
</comment>
<dbReference type="OrthoDB" id="3462393at2"/>
<dbReference type="InterPro" id="IPR010982">
    <property type="entry name" value="Lambda_DNA-bd_dom_sf"/>
</dbReference>
<protein>
    <submittedName>
        <fullName evidence="2">Helix-turn-helix protein</fullName>
    </submittedName>
</protein>
<dbReference type="PROSITE" id="PS50943">
    <property type="entry name" value="HTH_CROC1"/>
    <property type="match status" value="1"/>
</dbReference>
<dbReference type="Pfam" id="PF13560">
    <property type="entry name" value="HTH_31"/>
    <property type="match status" value="1"/>
</dbReference>
<evidence type="ECO:0000313" key="3">
    <source>
        <dbReference type="Proteomes" id="UP000317043"/>
    </source>
</evidence>
<dbReference type="CDD" id="cd00093">
    <property type="entry name" value="HTH_XRE"/>
    <property type="match status" value="1"/>
</dbReference>
<dbReference type="EMBL" id="VFOW01000001">
    <property type="protein sequence ID" value="TQL75141.1"/>
    <property type="molecule type" value="Genomic_DNA"/>
</dbReference>
<gene>
    <name evidence="2" type="ORF">FB566_0635</name>
</gene>
<proteinExistence type="predicted"/>
<evidence type="ECO:0000259" key="1">
    <source>
        <dbReference type="PROSITE" id="PS50943"/>
    </source>
</evidence>
<keyword evidence="3" id="KW-1185">Reference proteome</keyword>
<reference evidence="2 3" key="1">
    <citation type="submission" date="2019-06" db="EMBL/GenBank/DDBJ databases">
        <title>Sequencing the genomes of 1000 actinobacteria strains.</title>
        <authorList>
            <person name="Klenk H.-P."/>
        </authorList>
    </citation>
    <scope>NUCLEOTIDE SEQUENCE [LARGE SCALE GENOMIC DNA]</scope>
    <source>
        <strain evidence="2 3">DSM 45928</strain>
    </source>
</reference>
<dbReference type="GO" id="GO:0003677">
    <property type="term" value="F:DNA binding"/>
    <property type="evidence" value="ECO:0007669"/>
    <property type="project" value="InterPro"/>
</dbReference>
<organism evidence="2 3">
    <name type="scientific">Stackebrandtia endophytica</name>
    <dbReference type="NCBI Taxonomy" id="1496996"/>
    <lineage>
        <taxon>Bacteria</taxon>
        <taxon>Bacillati</taxon>
        <taxon>Actinomycetota</taxon>
        <taxon>Actinomycetes</taxon>
        <taxon>Glycomycetales</taxon>
        <taxon>Glycomycetaceae</taxon>
        <taxon>Stackebrandtia</taxon>
    </lineage>
</organism>
<dbReference type="SMART" id="SM00530">
    <property type="entry name" value="HTH_XRE"/>
    <property type="match status" value="1"/>
</dbReference>
<evidence type="ECO:0000313" key="2">
    <source>
        <dbReference type="EMBL" id="TQL75141.1"/>
    </source>
</evidence>
<dbReference type="RefSeq" id="WP_142034783.1">
    <property type="nucleotide sequence ID" value="NZ_JBHTGS010000001.1"/>
</dbReference>
<dbReference type="Pfam" id="PF19054">
    <property type="entry name" value="DUF5753"/>
    <property type="match status" value="1"/>
</dbReference>